<proteinExistence type="inferred from homology"/>
<keyword evidence="2 9" id="KW-0444">Lipid biosynthesis</keyword>
<evidence type="ECO:0000256" key="8">
    <source>
        <dbReference type="ARBA" id="ARBA00023264"/>
    </source>
</evidence>
<dbReference type="InterPro" id="IPR030872">
    <property type="entry name" value="Cardiolipin_synth_ClsB"/>
</dbReference>
<dbReference type="Pfam" id="PF13091">
    <property type="entry name" value="PLDc_2"/>
    <property type="match status" value="2"/>
</dbReference>
<comment type="caution">
    <text evidence="11">The sequence shown here is derived from an EMBL/GenBank/DDBJ whole genome shotgun (WGS) entry which is preliminary data.</text>
</comment>
<feature type="domain" description="PLD phosphodiesterase" evidence="10">
    <location>
        <begin position="293"/>
        <end position="320"/>
    </location>
</feature>
<dbReference type="SUPFAM" id="SSF56024">
    <property type="entry name" value="Phospholipase D/nuclease"/>
    <property type="match status" value="2"/>
</dbReference>
<dbReference type="CDD" id="cd09159">
    <property type="entry name" value="PLDc_ybhO_like_2"/>
    <property type="match status" value="1"/>
</dbReference>
<dbReference type="CDD" id="cd09110">
    <property type="entry name" value="PLDc_CLS_1"/>
    <property type="match status" value="1"/>
</dbReference>
<gene>
    <name evidence="9" type="primary">clsB</name>
    <name evidence="11" type="ORF">H010_03992</name>
</gene>
<evidence type="ECO:0000256" key="5">
    <source>
        <dbReference type="ARBA" id="ARBA00023098"/>
    </source>
</evidence>
<feature type="domain" description="PLD phosphodiesterase" evidence="10">
    <location>
        <begin position="108"/>
        <end position="135"/>
    </location>
</feature>
<keyword evidence="4" id="KW-0677">Repeat</keyword>
<dbReference type="PROSITE" id="PS50035">
    <property type="entry name" value="PLD"/>
    <property type="match status" value="2"/>
</dbReference>
<evidence type="ECO:0000256" key="1">
    <source>
        <dbReference type="ARBA" id="ARBA00022475"/>
    </source>
</evidence>
<keyword evidence="12" id="KW-1185">Reference proteome</keyword>
<evidence type="ECO:0000259" key="10">
    <source>
        <dbReference type="PROSITE" id="PS50035"/>
    </source>
</evidence>
<dbReference type="InterPro" id="IPR001736">
    <property type="entry name" value="PLipase_D/transphosphatidylase"/>
</dbReference>
<evidence type="ECO:0000256" key="3">
    <source>
        <dbReference type="ARBA" id="ARBA00022679"/>
    </source>
</evidence>
<comment type="subcellular location">
    <subcellularLocation>
        <location evidence="9">Cell membrane</location>
        <topology evidence="9">Peripheral membrane protein</topology>
    </subcellularLocation>
</comment>
<dbReference type="AlphaFoldDB" id="A0A9X4NPW8"/>
<evidence type="ECO:0000256" key="9">
    <source>
        <dbReference type="HAMAP-Rule" id="MF_01917"/>
    </source>
</evidence>
<evidence type="ECO:0000256" key="2">
    <source>
        <dbReference type="ARBA" id="ARBA00022516"/>
    </source>
</evidence>
<dbReference type="HAMAP" id="MF_01917">
    <property type="entry name" value="Cardiolipin_synth_ClsB"/>
    <property type="match status" value="1"/>
</dbReference>
<feature type="active site" evidence="9">
    <location>
        <position position="300"/>
    </location>
</feature>
<dbReference type="EC" id="2.7.8.-" evidence="9"/>
<sequence length="404" mass="45467">MNSHWVPGNRITLLENGEAYFPRVFDAIAAAEHEVLLETFILFDDKVGRELQQALLRAAGRGAVVHVLVDGWGSPDLSPSFTQPLLDAGVRLRSFEPARILLGARINMLRRMHHKLVVVDGRRAFVGGINYALDHLAEFGPLAKQDYAVEIEGPLVGQIQAFCRANLDAPQPARRVWLQRWRAIRTWGGEPDDEGDGDGAVAAFVTRDNRDHRTDIERHYRAAVRSARDRVLIANAYFFPGYRFLRDLRHAARRGVRVDLILQGWPDQPWVQKASALLYGYLMRAGVHVYEYGERPLHAKVAVVDGQWATVGSSNLDPTSLSLNLEANVVVRDGAFARHLGRRLEHLLRHGCQRVRLPTPGPLRSAWIALRSLVVFHVLRRYPTWALLKPARAPRVVPLRADAP</sequence>
<dbReference type="GO" id="GO:0032049">
    <property type="term" value="P:cardiolipin biosynthetic process"/>
    <property type="evidence" value="ECO:0007669"/>
    <property type="project" value="InterPro"/>
</dbReference>
<reference evidence="11" key="1">
    <citation type="submission" date="2013-01" db="EMBL/GenBank/DDBJ databases">
        <title>Genome draft of Hydrogenophaga taeniospiralis 2K1.</title>
        <authorList>
            <person name="Gomila M."/>
            <person name="Lalucat J."/>
        </authorList>
    </citation>
    <scope>NUCLEOTIDE SEQUENCE</scope>
    <source>
        <strain evidence="11">CCUG 15921</strain>
    </source>
</reference>
<feature type="active site" evidence="9">
    <location>
        <position position="305"/>
    </location>
</feature>
<feature type="active site" evidence="9">
    <location>
        <position position="120"/>
    </location>
</feature>
<dbReference type="EMBL" id="AOGK01000002">
    <property type="protein sequence ID" value="MDG5974399.1"/>
    <property type="molecule type" value="Genomic_DNA"/>
</dbReference>
<dbReference type="PANTHER" id="PTHR21248">
    <property type="entry name" value="CARDIOLIPIN SYNTHASE"/>
    <property type="match status" value="1"/>
</dbReference>
<comment type="catalytic activity">
    <reaction evidence="9">
        <text>2 a 1,2-diacyl-sn-glycero-3-phospho-(1'-sn-glycerol) = a cardiolipin + glycerol</text>
        <dbReference type="Rhea" id="RHEA:31451"/>
        <dbReference type="ChEBI" id="CHEBI:17754"/>
        <dbReference type="ChEBI" id="CHEBI:62237"/>
        <dbReference type="ChEBI" id="CHEBI:64716"/>
    </reaction>
</comment>
<name>A0A9X4NPW8_9BURK</name>
<feature type="active site" evidence="9">
    <location>
        <position position="113"/>
    </location>
</feature>
<protein>
    <recommendedName>
        <fullName evidence="9">Cardiolipin synthase B</fullName>
        <shortName evidence="9">CL synthase</shortName>
        <ecNumber evidence="9">2.7.8.-</ecNumber>
    </recommendedName>
</protein>
<keyword evidence="6 9" id="KW-0472">Membrane</keyword>
<feature type="active site" evidence="9">
    <location>
        <position position="115"/>
    </location>
</feature>
<comment type="similarity">
    <text evidence="9">Belongs to the phospholipase D family. Cardiolipin synthase subfamily. ClsB sub-subfamily.</text>
</comment>
<keyword evidence="1 9" id="KW-1003">Cell membrane</keyword>
<keyword evidence="5 9" id="KW-0443">Lipid metabolism</keyword>
<dbReference type="RefSeq" id="WP_068169794.1">
    <property type="nucleotide sequence ID" value="NZ_AOGK01000002.1"/>
</dbReference>
<dbReference type="GO" id="GO:0005886">
    <property type="term" value="C:plasma membrane"/>
    <property type="evidence" value="ECO:0007669"/>
    <property type="project" value="UniProtKB-SubCell"/>
</dbReference>
<accession>A0A9X4NPW8</accession>
<feature type="active site" evidence="9">
    <location>
        <position position="298"/>
    </location>
</feature>
<keyword evidence="7 9" id="KW-0594">Phospholipid biosynthesis</keyword>
<evidence type="ECO:0000313" key="11">
    <source>
        <dbReference type="EMBL" id="MDG5974399.1"/>
    </source>
</evidence>
<dbReference type="InterPro" id="IPR025202">
    <property type="entry name" value="PLD-like_dom"/>
</dbReference>
<evidence type="ECO:0000256" key="7">
    <source>
        <dbReference type="ARBA" id="ARBA00023209"/>
    </source>
</evidence>
<dbReference type="GO" id="GO:0008808">
    <property type="term" value="F:cardiolipin synthase activity"/>
    <property type="evidence" value="ECO:0007669"/>
    <property type="project" value="InterPro"/>
</dbReference>
<dbReference type="Gene3D" id="3.30.870.10">
    <property type="entry name" value="Endonuclease Chain A"/>
    <property type="match status" value="2"/>
</dbReference>
<dbReference type="Proteomes" id="UP001152876">
    <property type="component" value="Unassembled WGS sequence"/>
</dbReference>
<dbReference type="NCBIfam" id="NF008427">
    <property type="entry name" value="PRK11263.1"/>
    <property type="match status" value="1"/>
</dbReference>
<evidence type="ECO:0000313" key="12">
    <source>
        <dbReference type="Proteomes" id="UP001152876"/>
    </source>
</evidence>
<dbReference type="PANTHER" id="PTHR21248:SF23">
    <property type="entry name" value="CARDIOLIPIN SYNTHASE B"/>
    <property type="match status" value="1"/>
</dbReference>
<comment type="function">
    <text evidence="9">Catalyzes the phosphatidyl group transfer from one phosphatidylglycerol molecule to another to form cardiolipin (CL) (diphosphatidylglycerol) and glycerol.</text>
</comment>
<keyword evidence="3 9" id="KW-0808">Transferase</keyword>
<organism evidence="11 12">
    <name type="scientific">Hydrogenophaga taeniospiralis CCUG 15921</name>
    <dbReference type="NCBI Taxonomy" id="1281780"/>
    <lineage>
        <taxon>Bacteria</taxon>
        <taxon>Pseudomonadati</taxon>
        <taxon>Pseudomonadota</taxon>
        <taxon>Betaproteobacteria</taxon>
        <taxon>Burkholderiales</taxon>
        <taxon>Comamonadaceae</taxon>
        <taxon>Hydrogenophaga</taxon>
    </lineage>
</organism>
<dbReference type="SMART" id="SM00155">
    <property type="entry name" value="PLDc"/>
    <property type="match status" value="2"/>
</dbReference>
<dbReference type="OrthoDB" id="9762009at2"/>
<evidence type="ECO:0000256" key="6">
    <source>
        <dbReference type="ARBA" id="ARBA00023136"/>
    </source>
</evidence>
<evidence type="ECO:0000256" key="4">
    <source>
        <dbReference type="ARBA" id="ARBA00022737"/>
    </source>
</evidence>
<keyword evidence="8 9" id="KW-1208">Phospholipid metabolism</keyword>